<dbReference type="KEGG" id="tvl:FAZ95_27060"/>
<evidence type="ECO:0000313" key="2">
    <source>
        <dbReference type="Proteomes" id="UP000298656"/>
    </source>
</evidence>
<protein>
    <recommendedName>
        <fullName evidence="3">Lipoprotein</fullName>
    </recommendedName>
</protein>
<organism evidence="1 2">
    <name type="scientific">Trinickia violacea</name>
    <dbReference type="NCBI Taxonomy" id="2571746"/>
    <lineage>
        <taxon>Bacteria</taxon>
        <taxon>Pseudomonadati</taxon>
        <taxon>Pseudomonadota</taxon>
        <taxon>Betaproteobacteria</taxon>
        <taxon>Burkholderiales</taxon>
        <taxon>Burkholderiaceae</taxon>
        <taxon>Trinickia</taxon>
    </lineage>
</organism>
<gene>
    <name evidence="1" type="ORF">FAZ95_27060</name>
</gene>
<evidence type="ECO:0008006" key="3">
    <source>
        <dbReference type="Google" id="ProtNLM"/>
    </source>
</evidence>
<keyword evidence="2" id="KW-1185">Reference proteome</keyword>
<reference evidence="1 2" key="1">
    <citation type="submission" date="2019-05" db="EMBL/GenBank/DDBJ databases">
        <title>Burkholderia sp. DHOD12, isolated from subtropical forest soil.</title>
        <authorList>
            <person name="Gao Z.-H."/>
            <person name="Qiu L.-H."/>
        </authorList>
    </citation>
    <scope>NUCLEOTIDE SEQUENCE [LARGE SCALE GENOMIC DNA]</scope>
    <source>
        <strain evidence="1 2">DHOD12</strain>
    </source>
</reference>
<accession>A0A4P8J1Y3</accession>
<dbReference type="EMBL" id="CP040078">
    <property type="protein sequence ID" value="QCP54856.1"/>
    <property type="molecule type" value="Genomic_DNA"/>
</dbReference>
<sequence>MTSRRMNAVIPRRDRFRALRGIGACVLMLTLSACIQPWDRFHPGEPESAVTAALGQPKETYDLPNGGKRVMWPTQPMGETTVAADIDPSGKVVSVRQVLQPLEFYRAEPGKWTRADVLVNFGRPEETMYLPLVKREIWTYRYEEDNTWYQLFHFYFDDAGVLRSTQKSPDPLHDHPDNENMN</sequence>
<dbReference type="PROSITE" id="PS51257">
    <property type="entry name" value="PROKAR_LIPOPROTEIN"/>
    <property type="match status" value="1"/>
</dbReference>
<evidence type="ECO:0000313" key="1">
    <source>
        <dbReference type="EMBL" id="QCP54856.1"/>
    </source>
</evidence>
<proteinExistence type="predicted"/>
<dbReference type="OrthoDB" id="8962020at2"/>
<dbReference type="Proteomes" id="UP000298656">
    <property type="component" value="Chromosome 2"/>
</dbReference>
<dbReference type="AlphaFoldDB" id="A0A4P8J1Y3"/>
<name>A0A4P8J1Y3_9BURK</name>